<evidence type="ECO:0000313" key="1">
    <source>
        <dbReference type="EMBL" id="QPD05524.1"/>
    </source>
</evidence>
<evidence type="ECO:0000313" key="2">
    <source>
        <dbReference type="Proteomes" id="UP000593737"/>
    </source>
</evidence>
<dbReference type="EMBL" id="CP047423">
    <property type="protein sequence ID" value="QPD05524.1"/>
    <property type="molecule type" value="Genomic_DNA"/>
</dbReference>
<name>A0A7S8FGD4_9BACT</name>
<dbReference type="Proteomes" id="UP000593737">
    <property type="component" value="Chromosome"/>
</dbReference>
<protein>
    <submittedName>
        <fullName evidence="1">Uncharacterized protein</fullName>
    </submittedName>
</protein>
<gene>
    <name evidence="1" type="ORF">Nkreftii_003298</name>
</gene>
<organism evidence="1 2">
    <name type="scientific">Candidatus Nitrospira kreftii</name>
    <dbReference type="NCBI Taxonomy" id="2652173"/>
    <lineage>
        <taxon>Bacteria</taxon>
        <taxon>Pseudomonadati</taxon>
        <taxon>Nitrospirota</taxon>
        <taxon>Nitrospiria</taxon>
        <taxon>Nitrospirales</taxon>
        <taxon>Nitrospiraceae</taxon>
        <taxon>Nitrospira</taxon>
    </lineage>
</organism>
<dbReference type="AlphaFoldDB" id="A0A7S8FGD4"/>
<accession>A0A7S8FGD4</accession>
<dbReference type="KEGG" id="nkf:Nkreftii_003298"/>
<sequence>MATARVPQRNNIGWEYLAGSRNCSRCQGLMVMEQSFGSLFGTSPTEVPLRRCVQCGEVIDPVILQNRRLQVGGDLGRTSDKRQQ</sequence>
<reference evidence="1 2" key="1">
    <citation type="journal article" date="2020" name="ISME J.">
        <title>Enrichment and physiological characterization of a novel comammox Nitrospira indicates ammonium inhibition of complete nitrification.</title>
        <authorList>
            <person name="Sakoula D."/>
            <person name="Koch H."/>
            <person name="Frank J."/>
            <person name="Jetten M.S.M."/>
            <person name="van Kessel M.A.H.J."/>
            <person name="Lucker S."/>
        </authorList>
    </citation>
    <scope>NUCLEOTIDE SEQUENCE [LARGE SCALE GENOMIC DNA]</scope>
    <source>
        <strain evidence="1">Comreactor17</strain>
    </source>
</reference>
<proteinExistence type="predicted"/>